<dbReference type="SUPFAM" id="SSF48452">
    <property type="entry name" value="TPR-like"/>
    <property type="match status" value="1"/>
</dbReference>
<name>A0AB38NL18_9VIBR</name>
<proteinExistence type="predicted"/>
<keyword evidence="1" id="KW-0802">TPR repeat</keyword>
<evidence type="ECO:0000256" key="1">
    <source>
        <dbReference type="PROSITE-ProRule" id="PRU00339"/>
    </source>
</evidence>
<dbReference type="InterPro" id="IPR019734">
    <property type="entry name" value="TPR_rpt"/>
</dbReference>
<accession>A0AB38NL18</accession>
<organism evidence="2 3">
    <name type="scientific">Vibrio tasmaniensis</name>
    <dbReference type="NCBI Taxonomy" id="212663"/>
    <lineage>
        <taxon>Bacteria</taxon>
        <taxon>Pseudomonadati</taxon>
        <taxon>Pseudomonadota</taxon>
        <taxon>Gammaproteobacteria</taxon>
        <taxon>Vibrionales</taxon>
        <taxon>Vibrionaceae</taxon>
        <taxon>Vibrio</taxon>
    </lineage>
</organism>
<dbReference type="Proteomes" id="UP000308018">
    <property type="component" value="Unassembled WGS sequence"/>
</dbReference>
<dbReference type="PROSITE" id="PS50005">
    <property type="entry name" value="TPR"/>
    <property type="match status" value="1"/>
</dbReference>
<dbReference type="EMBL" id="SYVV01000040">
    <property type="protein sequence ID" value="TKG28466.1"/>
    <property type="molecule type" value="Genomic_DNA"/>
</dbReference>
<dbReference type="Gene3D" id="1.25.40.10">
    <property type="entry name" value="Tetratricopeptide repeat domain"/>
    <property type="match status" value="1"/>
</dbReference>
<dbReference type="InterPro" id="IPR011990">
    <property type="entry name" value="TPR-like_helical_dom_sf"/>
</dbReference>
<feature type="repeat" description="TPR" evidence="1">
    <location>
        <begin position="45"/>
        <end position="78"/>
    </location>
</feature>
<evidence type="ECO:0000313" key="2">
    <source>
        <dbReference type="EMBL" id="TKG28466.1"/>
    </source>
</evidence>
<sequence length="262" mass="29459">MQIAPQSKVNEILSSLMEAVSSSTVLSEFEIAYYKREAEKLPEASHTHLTLTILYTSLNQQKQALLHAHEAIRLAPDDQVIIGNIIWALSFVGAAKTVYELIKKIPTEICTGKVLENILVASHFFNDLELTEGLLKQLESEQPDASRYKSELAHFQAKMNNIAWAKQRINFSENDFLELSLLALELVERSPNINAVSSYIYALPESDKICLSFEVNCEPEAIFDLNWELSLLITETNLMSSPVIARFDVADNNHELTRSGGF</sequence>
<gene>
    <name evidence="2" type="ORF">FC057_21730</name>
</gene>
<protein>
    <submittedName>
        <fullName evidence="2">Uncharacterized protein</fullName>
    </submittedName>
</protein>
<comment type="caution">
    <text evidence="2">The sequence shown here is derived from an EMBL/GenBank/DDBJ whole genome shotgun (WGS) entry which is preliminary data.</text>
</comment>
<dbReference type="RefSeq" id="WP_133151967.1">
    <property type="nucleotide sequence ID" value="NZ_MDBP01000042.1"/>
</dbReference>
<reference evidence="2 3" key="1">
    <citation type="submission" date="2019-04" db="EMBL/GenBank/DDBJ databases">
        <title>A reverse ecology approach based on a biological definition of microbial populations.</title>
        <authorList>
            <person name="Arevalo P."/>
            <person name="Vaninsberghe D."/>
            <person name="Elsherbini J."/>
            <person name="Gore J."/>
            <person name="Polz M."/>
        </authorList>
    </citation>
    <scope>NUCLEOTIDE SEQUENCE [LARGE SCALE GENOMIC DNA]</scope>
    <source>
        <strain evidence="2 3">10N.222.45.A8</strain>
    </source>
</reference>
<dbReference type="AlphaFoldDB" id="A0AB38NL18"/>
<evidence type="ECO:0000313" key="3">
    <source>
        <dbReference type="Proteomes" id="UP000308018"/>
    </source>
</evidence>